<reference evidence="2" key="1">
    <citation type="submission" date="2022-12" db="EMBL/GenBank/DDBJ databases">
        <authorList>
            <person name="Petersen C."/>
        </authorList>
    </citation>
    <scope>NUCLEOTIDE SEQUENCE</scope>
    <source>
        <strain evidence="2">IBT 15544</strain>
    </source>
</reference>
<feature type="region of interest" description="Disordered" evidence="1">
    <location>
        <begin position="77"/>
        <end position="112"/>
    </location>
</feature>
<evidence type="ECO:0008006" key="4">
    <source>
        <dbReference type="Google" id="ProtNLM"/>
    </source>
</evidence>
<dbReference type="AlphaFoldDB" id="A0A9W9TE27"/>
<dbReference type="OrthoDB" id="3439209at2759"/>
<feature type="compositionally biased region" description="Polar residues" evidence="1">
    <location>
        <begin position="77"/>
        <end position="87"/>
    </location>
</feature>
<gene>
    <name evidence="2" type="ORF">N7498_000279</name>
</gene>
<evidence type="ECO:0000313" key="3">
    <source>
        <dbReference type="Proteomes" id="UP001150904"/>
    </source>
</evidence>
<dbReference type="GeneID" id="83174642"/>
<evidence type="ECO:0000256" key="1">
    <source>
        <dbReference type="SAM" id="MobiDB-lite"/>
    </source>
</evidence>
<accession>A0A9W9TE27</accession>
<protein>
    <recommendedName>
        <fullName evidence="4">Myb-like domain-containing protein</fullName>
    </recommendedName>
</protein>
<evidence type="ECO:0000313" key="2">
    <source>
        <dbReference type="EMBL" id="KAJ5218180.1"/>
    </source>
</evidence>
<sequence length="347" mass="38412">MKRTALSDSYPRQEMTHGSLNHIYAPPMTTTADNYGGFVSYAHWAKTPSFASGNEESPSVSSSFDFTDIGEYESSVFNSPPYSTAGTATEKPLSFQSPSLQFGDSRTEPGQAAQWLPWPTSEAELSSQPYFPDNLIETQSWASAPPVPQFDGFDSILPSTAATIPGANLLLDTSPPQDDHTIPTPTIPPQYQLTTPIFPQPTPPSIPQSQTQTQTPSPSSSEAIKPNIHYTDSRNALLIDWKRRGLSYKDIKRIGGFKEAESTLRGRFRTLTKTKEQRVRKPKWTERDVQLLCEAVTICSDPSLGLSGPPKVSWKKVAQYIWAHGGSYQFGNATCKKKWCEIHDFKA</sequence>
<proteinExistence type="predicted"/>
<dbReference type="EMBL" id="JAPQKR010000004">
    <property type="protein sequence ID" value="KAJ5218180.1"/>
    <property type="molecule type" value="Genomic_DNA"/>
</dbReference>
<feature type="compositionally biased region" description="Polar residues" evidence="1">
    <location>
        <begin position="94"/>
        <end position="104"/>
    </location>
</feature>
<name>A0A9W9TE27_9EURO</name>
<feature type="compositionally biased region" description="Low complexity" evidence="1">
    <location>
        <begin position="207"/>
        <end position="221"/>
    </location>
</feature>
<organism evidence="2 3">
    <name type="scientific">Penicillium cinerascens</name>
    <dbReference type="NCBI Taxonomy" id="70096"/>
    <lineage>
        <taxon>Eukaryota</taxon>
        <taxon>Fungi</taxon>
        <taxon>Dikarya</taxon>
        <taxon>Ascomycota</taxon>
        <taxon>Pezizomycotina</taxon>
        <taxon>Eurotiomycetes</taxon>
        <taxon>Eurotiomycetidae</taxon>
        <taxon>Eurotiales</taxon>
        <taxon>Aspergillaceae</taxon>
        <taxon>Penicillium</taxon>
    </lineage>
</organism>
<dbReference type="RefSeq" id="XP_058312753.1">
    <property type="nucleotide sequence ID" value="XM_058447342.1"/>
</dbReference>
<reference evidence="2" key="2">
    <citation type="journal article" date="2023" name="IMA Fungus">
        <title>Comparative genomic study of the Penicillium genus elucidates a diverse pangenome and 15 lateral gene transfer events.</title>
        <authorList>
            <person name="Petersen C."/>
            <person name="Sorensen T."/>
            <person name="Nielsen M.R."/>
            <person name="Sondergaard T.E."/>
            <person name="Sorensen J.L."/>
            <person name="Fitzpatrick D.A."/>
            <person name="Frisvad J.C."/>
            <person name="Nielsen K.L."/>
        </authorList>
    </citation>
    <scope>NUCLEOTIDE SEQUENCE</scope>
    <source>
        <strain evidence="2">IBT 15544</strain>
    </source>
</reference>
<feature type="region of interest" description="Disordered" evidence="1">
    <location>
        <begin position="189"/>
        <end position="227"/>
    </location>
</feature>
<comment type="caution">
    <text evidence="2">The sequence shown here is derived from an EMBL/GenBank/DDBJ whole genome shotgun (WGS) entry which is preliminary data.</text>
</comment>
<keyword evidence="3" id="KW-1185">Reference proteome</keyword>
<dbReference type="Proteomes" id="UP001150904">
    <property type="component" value="Unassembled WGS sequence"/>
</dbReference>